<dbReference type="Proteomes" id="UP000074108">
    <property type="component" value="Unassembled WGS sequence"/>
</dbReference>
<evidence type="ECO:0000256" key="1">
    <source>
        <dbReference type="SAM" id="MobiDB-lite"/>
    </source>
</evidence>
<dbReference type="AlphaFoldDB" id="A0A147K4J7"/>
<dbReference type="RefSeq" id="WP_059351957.1">
    <property type="nucleotide sequence ID" value="NZ_LDYG01000052.1"/>
</dbReference>
<organism evidence="2 3">
    <name type="scientific">Bacillus coahuilensis p1.1.43</name>
    <dbReference type="NCBI Taxonomy" id="1150625"/>
    <lineage>
        <taxon>Bacteria</taxon>
        <taxon>Bacillati</taxon>
        <taxon>Bacillota</taxon>
        <taxon>Bacilli</taxon>
        <taxon>Bacillales</taxon>
        <taxon>Bacillaceae</taxon>
        <taxon>Bacillus</taxon>
    </lineage>
</organism>
<reference evidence="2 3" key="1">
    <citation type="journal article" date="2016" name="Front. Microbiol.">
        <title>Microevolution Analysis of Bacillus coahuilensis Unveils Differences in Phosphorus Acquisition Strategies and Their Regulation.</title>
        <authorList>
            <person name="Gomez-Lunar Z."/>
            <person name="Hernandez-Gonzalez I."/>
            <person name="Rodriguez-Torres M.D."/>
            <person name="Souza V."/>
            <person name="Olmedo-Alvarez G."/>
        </authorList>
    </citation>
    <scope>NUCLEOTIDE SEQUENCE [LARGE SCALE GENOMIC DNA]</scope>
    <source>
        <strain evidence="3">p1.1.43</strain>
    </source>
</reference>
<keyword evidence="3" id="KW-1185">Reference proteome</keyword>
<dbReference type="STRING" id="1150625.Q75_16025"/>
<accession>A0A147K4J7</accession>
<protein>
    <submittedName>
        <fullName evidence="2">Uncharacterized protein</fullName>
    </submittedName>
</protein>
<feature type="region of interest" description="Disordered" evidence="1">
    <location>
        <begin position="38"/>
        <end position="59"/>
    </location>
</feature>
<dbReference type="OrthoDB" id="2973130at2"/>
<proteinExistence type="predicted"/>
<comment type="caution">
    <text evidence="2">The sequence shown here is derived from an EMBL/GenBank/DDBJ whole genome shotgun (WGS) entry which is preliminary data.</text>
</comment>
<sequence length="59" mass="6737">MMTTQVKQKTVNKDMQEEMVGVLTAISIVSKRLANRLSQLDEQNEKKGEKANEQNKTRS</sequence>
<feature type="compositionally biased region" description="Basic and acidic residues" evidence="1">
    <location>
        <begin position="43"/>
        <end position="59"/>
    </location>
</feature>
<gene>
    <name evidence="2" type="ORF">Q75_16025</name>
</gene>
<evidence type="ECO:0000313" key="2">
    <source>
        <dbReference type="EMBL" id="KUP04294.1"/>
    </source>
</evidence>
<name>A0A147K4J7_9BACI</name>
<dbReference type="EMBL" id="LDYG01000052">
    <property type="protein sequence ID" value="KUP04294.1"/>
    <property type="molecule type" value="Genomic_DNA"/>
</dbReference>
<evidence type="ECO:0000313" key="3">
    <source>
        <dbReference type="Proteomes" id="UP000074108"/>
    </source>
</evidence>